<keyword evidence="2" id="KW-0732">Signal</keyword>
<dbReference type="InterPro" id="IPR013320">
    <property type="entry name" value="ConA-like_dom_sf"/>
</dbReference>
<accession>A0A562V1H2</accession>
<proteinExistence type="inferred from homology"/>
<keyword evidence="5" id="KW-1185">Reference proteome</keyword>
<evidence type="ECO:0000256" key="2">
    <source>
        <dbReference type="SAM" id="SignalP"/>
    </source>
</evidence>
<evidence type="ECO:0000259" key="3">
    <source>
        <dbReference type="PROSITE" id="PS51762"/>
    </source>
</evidence>
<dbReference type="PROSITE" id="PS51762">
    <property type="entry name" value="GH16_2"/>
    <property type="match status" value="1"/>
</dbReference>
<dbReference type="InterPro" id="IPR000757">
    <property type="entry name" value="Beta-glucanase-like"/>
</dbReference>
<comment type="caution">
    <text evidence="4">The sequence shown here is derived from an EMBL/GenBank/DDBJ whole genome shotgun (WGS) entry which is preliminary data.</text>
</comment>
<feature type="signal peptide" evidence="2">
    <location>
        <begin position="1"/>
        <end position="32"/>
    </location>
</feature>
<dbReference type="PANTHER" id="PTHR10963:SF55">
    <property type="entry name" value="GLYCOSIDE HYDROLASE FAMILY 16 PROTEIN"/>
    <property type="match status" value="1"/>
</dbReference>
<dbReference type="Gene3D" id="2.60.120.200">
    <property type="match status" value="1"/>
</dbReference>
<dbReference type="PANTHER" id="PTHR10963">
    <property type="entry name" value="GLYCOSYL HYDROLASE-RELATED"/>
    <property type="match status" value="1"/>
</dbReference>
<dbReference type="InterPro" id="IPR017853">
    <property type="entry name" value="GH"/>
</dbReference>
<dbReference type="Gene3D" id="3.20.20.80">
    <property type="entry name" value="Glycosidases"/>
    <property type="match status" value="1"/>
</dbReference>
<dbReference type="SUPFAM" id="SSF51445">
    <property type="entry name" value="(Trans)glycosidases"/>
    <property type="match status" value="1"/>
</dbReference>
<dbReference type="Proteomes" id="UP000321617">
    <property type="component" value="Unassembled WGS sequence"/>
</dbReference>
<sequence length="627" mass="68470">MTVHSRPARFRLRPVLATAAAAALLLTGTAAASDATATPRPTADGFQLGVTHTQRSIDSWGDPAAVADAKRLLADLGPLQNQHLMGWGTSNPWPDPDSDARDWESLDARMALIDETGGTPVITLCTAPGWMKPGGGRDSDGDGEDDMDWAMEAPVAPEHFDDFARLAAETAQRYPQVRHFQVWNEFKGFWNEAENRWDYEGFTEFYNVVYTAVKEVRPDALIGGPYTPMVTYAEPGSHPSDISGEWGVLDRRPLDAIEYWLANNVGADFFTMDAAAQTSDGEWHPTTTAQVTDKFRTITEWVAARTDLPIWWSEFYAEVSPAHNGSTPAMMRAALAGMRDGGASVALWWQPECAESGNFPCLWTSVQQPGGGQPTEYTPVAEEFTPVMSTADYSWVDEFDGPAGSGPDPALWVQETGCNWGDTANKEDQCYTDGGHNAELDGQGNLVIHARAEEYTNQWGESASFTSARLKSTHTTGSGNIVVRAKMDGWQPGAWPAIWTLGQPEDVWPLHGEVDLMENGLNGSDWRPTYNVHTPTHRGGALFYADAPGFPADFDPAEFHEYELDWESGPDGWAALSIDGVWYATLPLDVPADSPATVLLNVAVGSWAGAPDPNLDFTMTVDYVRVV</sequence>
<evidence type="ECO:0000313" key="5">
    <source>
        <dbReference type="Proteomes" id="UP000321617"/>
    </source>
</evidence>
<reference evidence="4 5" key="1">
    <citation type="journal article" date="2013" name="Stand. Genomic Sci.">
        <title>Genomic Encyclopedia of Type Strains, Phase I: The one thousand microbial genomes (KMG-I) project.</title>
        <authorList>
            <person name="Kyrpides N.C."/>
            <person name="Woyke T."/>
            <person name="Eisen J.A."/>
            <person name="Garrity G."/>
            <person name="Lilburn T.G."/>
            <person name="Beck B.J."/>
            <person name="Whitman W.B."/>
            <person name="Hugenholtz P."/>
            <person name="Klenk H.P."/>
        </authorList>
    </citation>
    <scope>NUCLEOTIDE SEQUENCE [LARGE SCALE GENOMIC DNA]</scope>
    <source>
        <strain evidence="4 5">DSM 45044</strain>
    </source>
</reference>
<dbReference type="SUPFAM" id="SSF49899">
    <property type="entry name" value="Concanavalin A-like lectins/glucanases"/>
    <property type="match status" value="1"/>
</dbReference>
<dbReference type="Pfam" id="PF00722">
    <property type="entry name" value="Glyco_hydro_16"/>
    <property type="match status" value="1"/>
</dbReference>
<dbReference type="CDD" id="cd08023">
    <property type="entry name" value="GH16_laminarinase_like"/>
    <property type="match status" value="1"/>
</dbReference>
<evidence type="ECO:0000313" key="4">
    <source>
        <dbReference type="EMBL" id="TWJ11695.1"/>
    </source>
</evidence>
<dbReference type="InterPro" id="IPR050546">
    <property type="entry name" value="Glycosyl_Hydrlase_16"/>
</dbReference>
<organism evidence="4 5">
    <name type="scientific">Stackebrandtia albiflava</name>
    <dbReference type="NCBI Taxonomy" id="406432"/>
    <lineage>
        <taxon>Bacteria</taxon>
        <taxon>Bacillati</taxon>
        <taxon>Actinomycetota</taxon>
        <taxon>Actinomycetes</taxon>
        <taxon>Glycomycetales</taxon>
        <taxon>Glycomycetaceae</taxon>
        <taxon>Stackebrandtia</taxon>
    </lineage>
</organism>
<dbReference type="RefSeq" id="WP_147138196.1">
    <property type="nucleotide sequence ID" value="NZ_BAABIJ010000002.1"/>
</dbReference>
<name>A0A562V1H2_9ACTN</name>
<protein>
    <submittedName>
        <fullName evidence="4">Beta-glucanase (GH16 family)</fullName>
    </submittedName>
</protein>
<dbReference type="EMBL" id="VLLL01000006">
    <property type="protein sequence ID" value="TWJ11695.1"/>
    <property type="molecule type" value="Genomic_DNA"/>
</dbReference>
<dbReference type="AlphaFoldDB" id="A0A562V1H2"/>
<gene>
    <name evidence="4" type="ORF">LX16_2422</name>
</gene>
<dbReference type="GO" id="GO:0004553">
    <property type="term" value="F:hydrolase activity, hydrolyzing O-glycosyl compounds"/>
    <property type="evidence" value="ECO:0007669"/>
    <property type="project" value="InterPro"/>
</dbReference>
<dbReference type="GO" id="GO:0005975">
    <property type="term" value="P:carbohydrate metabolic process"/>
    <property type="evidence" value="ECO:0007669"/>
    <property type="project" value="InterPro"/>
</dbReference>
<evidence type="ECO:0000256" key="1">
    <source>
        <dbReference type="ARBA" id="ARBA00006865"/>
    </source>
</evidence>
<feature type="domain" description="GH16" evidence="3">
    <location>
        <begin position="378"/>
        <end position="627"/>
    </location>
</feature>
<dbReference type="OrthoDB" id="3500494at2"/>
<comment type="similarity">
    <text evidence="1">Belongs to the glycosyl hydrolase 16 family.</text>
</comment>
<feature type="chain" id="PRO_5021882765" evidence="2">
    <location>
        <begin position="33"/>
        <end position="627"/>
    </location>
</feature>